<keyword evidence="3" id="KW-1185">Reference proteome</keyword>
<dbReference type="PANTHER" id="PTHR43668:SF2">
    <property type="entry name" value="ALLANTOINASE"/>
    <property type="match status" value="1"/>
</dbReference>
<evidence type="ECO:0000313" key="3">
    <source>
        <dbReference type="Proteomes" id="UP000626220"/>
    </source>
</evidence>
<dbReference type="SUPFAM" id="SSF51556">
    <property type="entry name" value="Metallo-dependent hydrolases"/>
    <property type="match status" value="1"/>
</dbReference>
<proteinExistence type="predicted"/>
<feature type="domain" description="Amidohydrolase 3" evidence="1">
    <location>
        <begin position="44"/>
        <end position="239"/>
    </location>
</feature>
<dbReference type="Pfam" id="PF07969">
    <property type="entry name" value="Amidohydro_3"/>
    <property type="match status" value="2"/>
</dbReference>
<organism evidence="2 3">
    <name type="scientific">Seohaeicola zhoushanensis</name>
    <dbReference type="NCBI Taxonomy" id="1569283"/>
    <lineage>
        <taxon>Bacteria</taxon>
        <taxon>Pseudomonadati</taxon>
        <taxon>Pseudomonadota</taxon>
        <taxon>Alphaproteobacteria</taxon>
        <taxon>Rhodobacterales</taxon>
        <taxon>Roseobacteraceae</taxon>
        <taxon>Seohaeicola</taxon>
    </lineage>
</organism>
<dbReference type="AlphaFoldDB" id="A0A8J3M5N4"/>
<dbReference type="PANTHER" id="PTHR43668">
    <property type="entry name" value="ALLANTOINASE"/>
    <property type="match status" value="1"/>
</dbReference>
<evidence type="ECO:0000259" key="1">
    <source>
        <dbReference type="Pfam" id="PF07969"/>
    </source>
</evidence>
<dbReference type="GO" id="GO:0004038">
    <property type="term" value="F:allantoinase activity"/>
    <property type="evidence" value="ECO:0007669"/>
    <property type="project" value="TreeGrafter"/>
</dbReference>
<protein>
    <submittedName>
        <fullName evidence="2">D-glutamate deacylase</fullName>
    </submittedName>
</protein>
<dbReference type="NCBIfam" id="NF006560">
    <property type="entry name" value="PRK09061.1"/>
    <property type="match status" value="1"/>
</dbReference>
<evidence type="ECO:0000313" key="2">
    <source>
        <dbReference type="EMBL" id="GHF37329.1"/>
    </source>
</evidence>
<dbReference type="InterPro" id="IPR032466">
    <property type="entry name" value="Metal_Hydrolase"/>
</dbReference>
<feature type="domain" description="Amidohydrolase 3" evidence="1">
    <location>
        <begin position="250"/>
        <end position="476"/>
    </location>
</feature>
<reference evidence="2" key="2">
    <citation type="submission" date="2020-09" db="EMBL/GenBank/DDBJ databases">
        <authorList>
            <person name="Sun Q."/>
            <person name="Kim S."/>
        </authorList>
    </citation>
    <scope>NUCLEOTIDE SEQUENCE</scope>
    <source>
        <strain evidence="2">KCTC 42650</strain>
    </source>
</reference>
<dbReference type="InterPro" id="IPR011059">
    <property type="entry name" value="Metal-dep_hydrolase_composite"/>
</dbReference>
<dbReference type="Gene3D" id="3.20.20.140">
    <property type="entry name" value="Metal-dependent hydrolases"/>
    <property type="match status" value="1"/>
</dbReference>
<comment type="caution">
    <text evidence="2">The sequence shown here is derived from an EMBL/GenBank/DDBJ whole genome shotgun (WGS) entry which is preliminary data.</text>
</comment>
<dbReference type="GO" id="GO:0006145">
    <property type="term" value="P:purine nucleobase catabolic process"/>
    <property type="evidence" value="ECO:0007669"/>
    <property type="project" value="TreeGrafter"/>
</dbReference>
<dbReference type="RefSeq" id="WP_189678594.1">
    <property type="nucleotide sequence ID" value="NZ_BNCJ01000001.1"/>
</dbReference>
<sequence length="497" mass="53435">MTYDLLIRNGRVIDPETGFDEVCDVAISGGEIAAVGTDLGPAAREIDATGLVVAPGFIDLHAHGQSVAADRMQAFDGVTTSLELEVGALPVAEWYEHQATVPRALNYGTAAAWAFARRAAFGGFTPDGKKNPIAHMGGSNDTRWNTEAATAEQAEEIVALTRQALEEGAIGIGMPNGYLTGAGLKELSLICDLAAEFDRPTYTHIAYMANTDPNSSVESYIRLIGLAGATGAHMHICHLNSTSLRDIDRAVEVIAKAQAQGLPVTTEAYPYGAGSTVVGAGFFADPNFRTKTGSDYSDIELVKNHRRFTDRDDILRAAHENPADLVMWHYLDVEVNAEHRRMLDASVTYPGGSIASDAMPWVRPDGSIYDGMDWPLPPEVSAHPRSSGTFTRFLREYTRERETMPLVEALAKCTIYPAQVIERCAPQIARKARLRAGFDADIVVFDPATITDRATFTDMNRASEGVVHLLVGGTAVISDGTLDTAAAPGRAIRCPQG</sequence>
<reference evidence="2" key="1">
    <citation type="journal article" date="2014" name="Int. J. Syst. Evol. Microbiol.">
        <title>Complete genome sequence of Corynebacterium casei LMG S-19264T (=DSM 44701T), isolated from a smear-ripened cheese.</title>
        <authorList>
            <consortium name="US DOE Joint Genome Institute (JGI-PGF)"/>
            <person name="Walter F."/>
            <person name="Albersmeier A."/>
            <person name="Kalinowski J."/>
            <person name="Ruckert C."/>
        </authorList>
    </citation>
    <scope>NUCLEOTIDE SEQUENCE</scope>
    <source>
        <strain evidence="2">KCTC 42650</strain>
    </source>
</reference>
<gene>
    <name evidence="2" type="ORF">GCM10017056_06530</name>
</gene>
<dbReference type="InterPro" id="IPR013108">
    <property type="entry name" value="Amidohydro_3"/>
</dbReference>
<dbReference type="SUPFAM" id="SSF51338">
    <property type="entry name" value="Composite domain of metallo-dependent hydrolases"/>
    <property type="match status" value="1"/>
</dbReference>
<name>A0A8J3M5N4_9RHOB</name>
<dbReference type="Proteomes" id="UP000626220">
    <property type="component" value="Unassembled WGS sequence"/>
</dbReference>
<accession>A0A8J3M5N4</accession>
<dbReference type="Gene3D" id="2.30.40.10">
    <property type="entry name" value="Urease, subunit C, domain 1"/>
    <property type="match status" value="1"/>
</dbReference>
<dbReference type="EMBL" id="BNCJ01000001">
    <property type="protein sequence ID" value="GHF37329.1"/>
    <property type="molecule type" value="Genomic_DNA"/>
</dbReference>
<dbReference type="InterPro" id="IPR050138">
    <property type="entry name" value="DHOase/Allantoinase_Hydrolase"/>
</dbReference>
<dbReference type="GO" id="GO:0005737">
    <property type="term" value="C:cytoplasm"/>
    <property type="evidence" value="ECO:0007669"/>
    <property type="project" value="TreeGrafter"/>
</dbReference>